<evidence type="ECO:0000259" key="11">
    <source>
        <dbReference type="PROSITE" id="PS51492"/>
    </source>
</evidence>
<dbReference type="CDD" id="cd23245">
    <property type="entry name" value="Betaflexiviridae_RdRp"/>
    <property type="match status" value="1"/>
</dbReference>
<proteinExistence type="inferred from homology"/>
<dbReference type="GO" id="GO:0006351">
    <property type="term" value="P:DNA-templated transcription"/>
    <property type="evidence" value="ECO:0007669"/>
    <property type="project" value="InterPro"/>
</dbReference>
<feature type="domain" description="Peptidase C23" evidence="11">
    <location>
        <begin position="820"/>
        <end position="910"/>
    </location>
</feature>
<reference evidence="14" key="1">
    <citation type="submission" date="2023-08" db="EMBL/GenBank/DDBJ databases">
        <authorList>
            <person name="Xu Z."/>
            <person name="Weng H."/>
            <person name="Li J."/>
        </authorList>
    </citation>
    <scope>NUCLEOTIDE SEQUENCE</scope>
    <source>
        <strain evidence="14">Dehong</strain>
    </source>
</reference>
<evidence type="ECO:0000256" key="8">
    <source>
        <dbReference type="ARBA" id="ARBA00022953"/>
    </source>
</evidence>
<comment type="similarity">
    <text evidence="1">Belongs to the potexviruses/carlaviruses RNA replication protein family.</text>
</comment>
<dbReference type="Pfam" id="PF05379">
    <property type="entry name" value="Peptidase_C23"/>
    <property type="match status" value="1"/>
</dbReference>
<accession>A0AA96HCS0</accession>
<dbReference type="GO" id="GO:0016817">
    <property type="term" value="F:hydrolase activity, acting on acid anhydrides"/>
    <property type="evidence" value="ECO:0007669"/>
    <property type="project" value="InterPro"/>
</dbReference>
<dbReference type="PROSITE" id="PS50507">
    <property type="entry name" value="RDRP_SSRNA_POS"/>
    <property type="match status" value="1"/>
</dbReference>
<dbReference type="InterPro" id="IPR002588">
    <property type="entry name" value="Alphavirus-like_MT_dom"/>
</dbReference>
<evidence type="ECO:0000256" key="1">
    <source>
        <dbReference type="ARBA" id="ARBA00008513"/>
    </source>
</evidence>
<sequence>MALHYLSPVEQTLALFSSEDQSRIASAALRSLGDLENSKHSLFHYNLPAYAKKKLTERGLYISPFAYETHSHPVSKTIESYLIQVKLVNYIDESFQIVGIKNNKLNVLRRNKKLKLAEALNRYVTASDISRYGADTYFESAKDALPIKGVVAELPLHLKTLLPSGLKKKQKRLFLYDELHYWSLDDLCKFLDLVDPEIVIGSFVYPKEILIGSTESLNPWAYEYQIKGDKLIYAPDGIWSECYEQPISAGNLLKINKLVVGEKSYSVEVKDSIFSHCLIVITRTNLPAEKFRVFDEFEATACDDISYLNPRGNRIIPVRCQTILSVFKYLRTLKKPDLQSAMAKHRQLVDDPSGREVRFIEDLSLFFLKNAEKHNLIEEGFCDFFKDSCFNLFPDYLKKFFSCMKNVSLGLFLENLKPLSFLIDCKTFEFSRFSLLENDVVNFFVDLTTPCVNVLPEMALQSHSSSNCYDDPFAQPSVFNIFEEFTNSPLVGLDEKLNLFSKAFYRKIVFHLYKGKITKEQLRNIILNCYKGDVGFIAKHITKRYFPSLMKSLACEPAGVANLTGLLIPLLKAIQKQYLSLTPSKGKFLICYAPISETEEKKCWKERFNSVLRDVEKLPKIEPLQFTEVQMLLPEPSTLQLQETVWDGPNLVIVPEVPFFLGEPNNFADEVQSVKVDDGAELINGCYYLPVPEAKRLSLSIFDTKADGDCFWHAVAYVTGLEAKALKKIVVDRSLEEKIVDSEKIESFREQSKDGVFSENEIISCFCKLFNVHLYVQARVVSKSESFWFEICPIDADTDVCKLAFVDLDVEKAHFSLALPKNGCVIRAIGEALNQDPARVLALLSSECSDSLLLELKNGYGIQRHNLEEIFIFFSIEAHILEDESAYILNKGGERVFSFALTSDHIVYLPKVKASSLAEVALSKKNLIKDVTPAFLAQNFESISFEPAFSRAEVLDEALKRGETGKISSSNFSNNRGFLLTKKDLNFGKRNIYINVGIFGSGKSHKITNFLKENLNQANVIISPRKNLKEQFLKNLGLSSDSKVKGKRMILTQVMTFEVALLKINVLKKGNVFIDEMQLFPPGYLDIMSLLLPKESNIVVMGDPLQSNYDSDSDRHLFENVNSDLDRLLSDQKYSYVSLTRRFRNPLFKDRLPCLFNDDDFNMGFEHWISYDSFESYKASNDTECEAFLVSSFQEKVVVKAHIGFKTNVLTFGESTGLTFDSVCIILSQDAAKVDEKRWIVALSRARRSINFINLTGASLQEFSNLMYPSVLNSFLTGRAELNKVKELLPGKPTLVTKVQKIGADEIDREERLAGDPWLKAKIFLGARCEQVVEKAPVEDDLQQIVMRVHCPITSNASYTLDIDEKMKAKESREKRLGEIVTAQFTEESKLKGSGMVNNADDFAAIYPRHKATDIATFVLAARKRLRFSKPSVESDKYRSAIPIGMTMLKVLTSKIRLNQMWDHQMFEESVNDFEVRKLMKSSATLENHSGRSDPDWPAEKALIFMKSQLCTKFDNRFIDAKAGQTLACFHHNVLSRLAPYIRYIEKKVIKALPKNLYIHTGKNFDELMDWVVKNDFSGLCNESDYTAFDASQDATILAFEIELMKHLRLPKDLIEDYKYLKMHTWSKLGQFAVMRFTGEAPTFLFNTLCNMVFTFMKYDVTNFDSICFAGDDMCANRKLKVTSKYKDILERLNLKAKVQFVDQPTFCGWCLNIFGIYKRPSLVKERLLIAINDDKSKTRLAECIDNYAIEVSYAYKLGERLVSIMSDKELEDHYHCVRIIVKNLKLCKSEISDLFKSRDESVSPDRLFN</sequence>
<dbReference type="PROSITE" id="PS51492">
    <property type="entry name" value="PEPTIDASE_C23"/>
    <property type="match status" value="1"/>
</dbReference>
<dbReference type="GO" id="GO:0003968">
    <property type="term" value="F:RNA-directed RNA polymerase activity"/>
    <property type="evidence" value="ECO:0007669"/>
    <property type="project" value="UniProtKB-KW"/>
</dbReference>
<feature type="domain" description="OTU" evidence="10">
    <location>
        <begin position="699"/>
        <end position="821"/>
    </location>
</feature>
<evidence type="ECO:0000313" key="14">
    <source>
        <dbReference type="EMBL" id="WNN29044.1"/>
    </source>
</evidence>
<name>A0AA96HCS0_9VIRU</name>
<evidence type="ECO:0000259" key="13">
    <source>
        <dbReference type="PROSITE" id="PS51743"/>
    </source>
</evidence>
<dbReference type="GO" id="GO:0008174">
    <property type="term" value="F:mRNA methyltransferase activity"/>
    <property type="evidence" value="ECO:0007669"/>
    <property type="project" value="UniProtKB-UniRule"/>
</dbReference>
<dbReference type="Pfam" id="PF00978">
    <property type="entry name" value="RdRP_2"/>
    <property type="match status" value="1"/>
</dbReference>
<feature type="domain" description="RdRp catalytic" evidence="9">
    <location>
        <begin position="1579"/>
        <end position="1686"/>
    </location>
</feature>
<dbReference type="InterPro" id="IPR001788">
    <property type="entry name" value="RNA-dep_RNA_pol_alsuvir"/>
</dbReference>
<dbReference type="InterPro" id="IPR008041">
    <property type="entry name" value="Peptidase_C23"/>
</dbReference>
<dbReference type="EMBL" id="OR397129">
    <property type="protein sequence ID" value="WNN29044.1"/>
    <property type="molecule type" value="Genomic_RNA"/>
</dbReference>
<dbReference type="GO" id="GO:0039694">
    <property type="term" value="P:viral RNA genome replication"/>
    <property type="evidence" value="ECO:0007669"/>
    <property type="project" value="InterPro"/>
</dbReference>
<dbReference type="PROSITE" id="PS51657">
    <property type="entry name" value="PSRV_HELICASE"/>
    <property type="match status" value="1"/>
</dbReference>
<dbReference type="Pfam" id="PF01443">
    <property type="entry name" value="Viral_helicase1"/>
    <property type="match status" value="1"/>
</dbReference>
<evidence type="ECO:0000256" key="5">
    <source>
        <dbReference type="ARBA" id="ARBA00022741"/>
    </source>
</evidence>
<keyword evidence="4" id="KW-0548">Nucleotidyltransferase</keyword>
<dbReference type="GO" id="GO:0003723">
    <property type="term" value="F:RNA binding"/>
    <property type="evidence" value="ECO:0007669"/>
    <property type="project" value="InterPro"/>
</dbReference>
<dbReference type="InterPro" id="IPR007094">
    <property type="entry name" value="RNA-dir_pol_PSvirus"/>
</dbReference>
<evidence type="ECO:0000256" key="3">
    <source>
        <dbReference type="ARBA" id="ARBA00022679"/>
    </source>
</evidence>
<keyword evidence="5" id="KW-0547">Nucleotide-binding</keyword>
<keyword evidence="6" id="KW-0378">Hydrolase</keyword>
<protein>
    <submittedName>
        <fullName evidence="14">Replicase</fullName>
    </submittedName>
</protein>
<evidence type="ECO:0000256" key="4">
    <source>
        <dbReference type="ARBA" id="ARBA00022695"/>
    </source>
</evidence>
<dbReference type="InterPro" id="IPR027351">
    <property type="entry name" value="(+)RNA_virus_helicase_core_dom"/>
</dbReference>
<evidence type="ECO:0000259" key="9">
    <source>
        <dbReference type="PROSITE" id="PS50507"/>
    </source>
</evidence>
<keyword evidence="2" id="KW-0696">RNA-directed RNA polymerase</keyword>
<evidence type="ECO:0000259" key="12">
    <source>
        <dbReference type="PROSITE" id="PS51657"/>
    </source>
</evidence>
<feature type="domain" description="(+)RNA virus helicase C-terminal" evidence="12">
    <location>
        <begin position="970"/>
        <end position="1287"/>
    </location>
</feature>
<dbReference type="CDD" id="cd22792">
    <property type="entry name" value="OTU_RDRP-like"/>
    <property type="match status" value="1"/>
</dbReference>
<dbReference type="Pfam" id="PF01660">
    <property type="entry name" value="Vmethyltransf"/>
    <property type="match status" value="1"/>
</dbReference>
<dbReference type="GO" id="GO:0016556">
    <property type="term" value="P:mRNA modification"/>
    <property type="evidence" value="ECO:0007669"/>
    <property type="project" value="InterPro"/>
</dbReference>
<evidence type="ECO:0000256" key="2">
    <source>
        <dbReference type="ARBA" id="ARBA00022484"/>
    </source>
</evidence>
<dbReference type="SUPFAM" id="SSF56672">
    <property type="entry name" value="DNA/RNA polymerases"/>
    <property type="match status" value="1"/>
</dbReference>
<dbReference type="GO" id="GO:0006396">
    <property type="term" value="P:RNA processing"/>
    <property type="evidence" value="ECO:0007669"/>
    <property type="project" value="InterPro"/>
</dbReference>
<keyword evidence="3" id="KW-0808">Transferase</keyword>
<keyword evidence="8" id="KW-0693">Viral RNA replication</keyword>
<evidence type="ECO:0000256" key="6">
    <source>
        <dbReference type="ARBA" id="ARBA00022801"/>
    </source>
</evidence>
<evidence type="ECO:0000256" key="7">
    <source>
        <dbReference type="ARBA" id="ARBA00022840"/>
    </source>
</evidence>
<evidence type="ECO:0000259" key="10">
    <source>
        <dbReference type="PROSITE" id="PS50802"/>
    </source>
</evidence>
<dbReference type="Gene3D" id="3.40.50.300">
    <property type="entry name" value="P-loop containing nucleotide triphosphate hydrolases"/>
    <property type="match status" value="1"/>
</dbReference>
<dbReference type="InterPro" id="IPR003323">
    <property type="entry name" value="OTU_dom"/>
</dbReference>
<feature type="domain" description="Alphavirus-like MT" evidence="13">
    <location>
        <begin position="63"/>
        <end position="256"/>
    </location>
</feature>
<dbReference type="InterPro" id="IPR043502">
    <property type="entry name" value="DNA/RNA_pol_sf"/>
</dbReference>
<keyword evidence="7" id="KW-0067">ATP-binding</keyword>
<dbReference type="SUPFAM" id="SSF52540">
    <property type="entry name" value="P-loop containing nucleoside triphosphate hydrolases"/>
    <property type="match status" value="1"/>
</dbReference>
<dbReference type="GO" id="GO:0005524">
    <property type="term" value="F:ATP binding"/>
    <property type="evidence" value="ECO:0007669"/>
    <property type="project" value="UniProtKB-KW"/>
</dbReference>
<dbReference type="PROSITE" id="PS51743">
    <property type="entry name" value="ALPHAVIRUS_MT"/>
    <property type="match status" value="1"/>
</dbReference>
<dbReference type="InterPro" id="IPR027417">
    <property type="entry name" value="P-loop_NTPase"/>
</dbReference>
<dbReference type="PROSITE" id="PS50802">
    <property type="entry name" value="OTU"/>
    <property type="match status" value="1"/>
</dbReference>
<organism evidence="14">
    <name type="scientific">Mentha arvensis robigovirus 1</name>
    <dbReference type="NCBI Taxonomy" id="3077297"/>
    <lineage>
        <taxon>Viruses</taxon>
        <taxon>Riboviria</taxon>
        <taxon>Orthornavirae</taxon>
        <taxon>Kitrinoviricota</taxon>
        <taxon>Alsuviricetes</taxon>
        <taxon>Tymovirales</taxon>
        <taxon>Betaflexiviridae</taxon>
        <taxon>Quinvirinae</taxon>
        <taxon>Robigovirus</taxon>
    </lineage>
</organism>